<dbReference type="Proteomes" id="UP000606193">
    <property type="component" value="Unassembled WGS sequence"/>
</dbReference>
<dbReference type="SFLD" id="SFLDG01140">
    <property type="entry name" value="C2.B:_Phosphomannomutase_and_P"/>
    <property type="match status" value="1"/>
</dbReference>
<reference evidence="1 2" key="1">
    <citation type="submission" date="2020-08" db="EMBL/GenBank/DDBJ databases">
        <title>Genome public.</title>
        <authorList>
            <person name="Liu C."/>
            <person name="Sun Q."/>
        </authorList>
    </citation>
    <scope>NUCLEOTIDE SEQUENCE [LARGE SCALE GENOMIC DNA]</scope>
    <source>
        <strain evidence="1 2">NSJ-37</strain>
    </source>
</reference>
<evidence type="ECO:0000313" key="2">
    <source>
        <dbReference type="Proteomes" id="UP000606193"/>
    </source>
</evidence>
<accession>A0ABR7MXM1</accession>
<organism evidence="1 2">
    <name type="scientific">Jutongia huaianensis</name>
    <dbReference type="NCBI Taxonomy" id="2763668"/>
    <lineage>
        <taxon>Bacteria</taxon>
        <taxon>Bacillati</taxon>
        <taxon>Bacillota</taxon>
        <taxon>Clostridia</taxon>
        <taxon>Lachnospirales</taxon>
        <taxon>Lachnospiraceae</taxon>
        <taxon>Jutongia</taxon>
    </lineage>
</organism>
<dbReference type="PANTHER" id="PTHR10000:SF8">
    <property type="entry name" value="HAD SUPERFAMILY HYDROLASE-LIKE, TYPE 3"/>
    <property type="match status" value="1"/>
</dbReference>
<dbReference type="PRINTS" id="PR00119">
    <property type="entry name" value="CATATPASE"/>
</dbReference>
<proteinExistence type="predicted"/>
<dbReference type="SFLD" id="SFLDS00003">
    <property type="entry name" value="Haloacid_Dehalogenase"/>
    <property type="match status" value="1"/>
</dbReference>
<dbReference type="PROSITE" id="PS01229">
    <property type="entry name" value="COF_2"/>
    <property type="match status" value="1"/>
</dbReference>
<dbReference type="RefSeq" id="WP_249296894.1">
    <property type="nucleotide sequence ID" value="NZ_JACRSX010000001.1"/>
</dbReference>
<sequence length="280" mass="30931">MDKKVLVLDLDGTLTNSEKKITPETKAALMEMQEKGHTVVLASGRPTAGITPLAKELKLKEHGGYILSFNGGKITDCSSDEVIYQKTLPPELVPELFSLARKLDIGLLSYDEDNNIITGMHYDEYIDVEKNINHLPVKQMEKVEDYVDFPLNKCLGTAEPEMAAEAEKIYAEKFGDKLCISRSEPFFVEITPKGIDKAASLERFCKMTGNKRKDMIACGDGFNDLSMIKYAGLGVAMENAQPVVKDAADYVTASNDEDGVAKVIHKFILKDDVSENADII</sequence>
<comment type="caution">
    <text evidence="1">The sequence shown here is derived from an EMBL/GenBank/DDBJ whole genome shotgun (WGS) entry which is preliminary data.</text>
</comment>
<dbReference type="Gene3D" id="3.40.50.1000">
    <property type="entry name" value="HAD superfamily/HAD-like"/>
    <property type="match status" value="1"/>
</dbReference>
<dbReference type="EMBL" id="JACRSX010000001">
    <property type="protein sequence ID" value="MBC8561135.1"/>
    <property type="molecule type" value="Genomic_DNA"/>
</dbReference>
<dbReference type="SUPFAM" id="SSF56784">
    <property type="entry name" value="HAD-like"/>
    <property type="match status" value="1"/>
</dbReference>
<protein>
    <submittedName>
        <fullName evidence="1">HAD family phosphatase</fullName>
    </submittedName>
</protein>
<dbReference type="InterPro" id="IPR023214">
    <property type="entry name" value="HAD_sf"/>
</dbReference>
<gene>
    <name evidence="1" type="ORF">H8704_00575</name>
</gene>
<evidence type="ECO:0000313" key="1">
    <source>
        <dbReference type="EMBL" id="MBC8561135.1"/>
    </source>
</evidence>
<dbReference type="SFLD" id="SFLDG01144">
    <property type="entry name" value="C2.B.4:_PGP_Like"/>
    <property type="match status" value="1"/>
</dbReference>
<dbReference type="InterPro" id="IPR006379">
    <property type="entry name" value="HAD-SF_hydro_IIB"/>
</dbReference>
<dbReference type="Pfam" id="PF08282">
    <property type="entry name" value="Hydrolase_3"/>
    <property type="match status" value="1"/>
</dbReference>
<dbReference type="PANTHER" id="PTHR10000">
    <property type="entry name" value="PHOSPHOSERINE PHOSPHATASE"/>
    <property type="match status" value="1"/>
</dbReference>
<dbReference type="CDD" id="cd07516">
    <property type="entry name" value="HAD_Pase"/>
    <property type="match status" value="1"/>
</dbReference>
<dbReference type="Gene3D" id="3.30.1240.10">
    <property type="match status" value="1"/>
</dbReference>
<name>A0ABR7MXM1_9FIRM</name>
<dbReference type="InterPro" id="IPR036412">
    <property type="entry name" value="HAD-like_sf"/>
</dbReference>
<dbReference type="NCBIfam" id="TIGR01484">
    <property type="entry name" value="HAD-SF-IIB"/>
    <property type="match status" value="1"/>
</dbReference>
<dbReference type="NCBIfam" id="TIGR00099">
    <property type="entry name" value="Cof-subfamily"/>
    <property type="match status" value="1"/>
</dbReference>
<keyword evidence="2" id="KW-1185">Reference proteome</keyword>
<dbReference type="InterPro" id="IPR000150">
    <property type="entry name" value="Cof"/>
</dbReference>